<reference evidence="3 4" key="1">
    <citation type="submission" date="2019-12" db="EMBL/GenBank/DDBJ databases">
        <title>Spirosoma sp. HMF4905 genome sequencing and assembly.</title>
        <authorList>
            <person name="Kang H."/>
            <person name="Cha I."/>
            <person name="Kim H."/>
            <person name="Joh K."/>
        </authorList>
    </citation>
    <scope>NUCLEOTIDE SEQUENCE [LARGE SCALE GENOMIC DNA]</scope>
    <source>
        <strain evidence="3 4">HMF4905</strain>
    </source>
</reference>
<accession>A0A7K1S6C4</accession>
<dbReference type="SUPFAM" id="SSF47413">
    <property type="entry name" value="lambda repressor-like DNA-binding domains"/>
    <property type="match status" value="1"/>
</dbReference>
<name>A0A7K1S6C4_9BACT</name>
<dbReference type="SMART" id="SM00530">
    <property type="entry name" value="HTH_XRE"/>
    <property type="match status" value="1"/>
</dbReference>
<feature type="domain" description="HTH cro/C1-type" evidence="2">
    <location>
        <begin position="11"/>
        <end position="62"/>
    </location>
</feature>
<dbReference type="PROSITE" id="PS50943">
    <property type="entry name" value="HTH_CROC1"/>
    <property type="match status" value="1"/>
</dbReference>
<dbReference type="EMBL" id="WPIN01000002">
    <property type="protein sequence ID" value="MVM29363.1"/>
    <property type="molecule type" value="Genomic_DNA"/>
</dbReference>
<keyword evidence="1" id="KW-0175">Coiled coil</keyword>
<evidence type="ECO:0000259" key="2">
    <source>
        <dbReference type="PROSITE" id="PS50943"/>
    </source>
</evidence>
<dbReference type="AlphaFoldDB" id="A0A7K1S6C4"/>
<sequence>MNIDGPKLFLLLKRKNLTIGQLADQIGVSRRTVSKILNEGIIKTKSHLKLLVQALGITEEELLVDAAIPNKEASEEIIQISKSEYESLREIKDKYQQAEIKRLKEENERLANDSPVSNKS</sequence>
<feature type="coiled-coil region" evidence="1">
    <location>
        <begin position="78"/>
        <end position="113"/>
    </location>
</feature>
<protein>
    <submittedName>
        <fullName evidence="3">Helix-turn-helix domain-containing protein</fullName>
    </submittedName>
</protein>
<evidence type="ECO:0000256" key="1">
    <source>
        <dbReference type="SAM" id="Coils"/>
    </source>
</evidence>
<dbReference type="GO" id="GO:0003677">
    <property type="term" value="F:DNA binding"/>
    <property type="evidence" value="ECO:0007669"/>
    <property type="project" value="InterPro"/>
</dbReference>
<dbReference type="CDD" id="cd00093">
    <property type="entry name" value="HTH_XRE"/>
    <property type="match status" value="1"/>
</dbReference>
<dbReference type="Proteomes" id="UP000436006">
    <property type="component" value="Unassembled WGS sequence"/>
</dbReference>
<gene>
    <name evidence="3" type="ORF">GO755_04905</name>
</gene>
<evidence type="ECO:0000313" key="4">
    <source>
        <dbReference type="Proteomes" id="UP000436006"/>
    </source>
</evidence>
<proteinExistence type="predicted"/>
<dbReference type="InterPro" id="IPR001387">
    <property type="entry name" value="Cro/C1-type_HTH"/>
</dbReference>
<dbReference type="Pfam" id="PF01381">
    <property type="entry name" value="HTH_3"/>
    <property type="match status" value="1"/>
</dbReference>
<evidence type="ECO:0000313" key="3">
    <source>
        <dbReference type="EMBL" id="MVM29363.1"/>
    </source>
</evidence>
<comment type="caution">
    <text evidence="3">The sequence shown here is derived from an EMBL/GenBank/DDBJ whole genome shotgun (WGS) entry which is preliminary data.</text>
</comment>
<dbReference type="InterPro" id="IPR010982">
    <property type="entry name" value="Lambda_DNA-bd_dom_sf"/>
</dbReference>
<organism evidence="3 4">
    <name type="scientific">Spirosoma arboris</name>
    <dbReference type="NCBI Taxonomy" id="2682092"/>
    <lineage>
        <taxon>Bacteria</taxon>
        <taxon>Pseudomonadati</taxon>
        <taxon>Bacteroidota</taxon>
        <taxon>Cytophagia</taxon>
        <taxon>Cytophagales</taxon>
        <taxon>Cytophagaceae</taxon>
        <taxon>Spirosoma</taxon>
    </lineage>
</organism>
<dbReference type="RefSeq" id="WP_157583636.1">
    <property type="nucleotide sequence ID" value="NZ_WPIN01000002.1"/>
</dbReference>
<dbReference type="Gene3D" id="1.10.260.40">
    <property type="entry name" value="lambda repressor-like DNA-binding domains"/>
    <property type="match status" value="1"/>
</dbReference>
<keyword evidence="4" id="KW-1185">Reference proteome</keyword>